<evidence type="ECO:0000313" key="1">
    <source>
        <dbReference type="EMBL" id="KAK7274103.1"/>
    </source>
</evidence>
<dbReference type="Proteomes" id="UP001372338">
    <property type="component" value="Unassembled WGS sequence"/>
</dbReference>
<name>A0AAN9IAZ4_CROPI</name>
<evidence type="ECO:0000313" key="2">
    <source>
        <dbReference type="Proteomes" id="UP001372338"/>
    </source>
</evidence>
<comment type="caution">
    <text evidence="1">The sequence shown here is derived from an EMBL/GenBank/DDBJ whole genome shotgun (WGS) entry which is preliminary data.</text>
</comment>
<sequence>MEIFEFLHFFYTNSETEYASEQQECIQLFCKRLSNNLIMLSLTQFKLHSKLDMHNYKEGAKACTRQY</sequence>
<proteinExistence type="predicted"/>
<keyword evidence="2" id="KW-1185">Reference proteome</keyword>
<organism evidence="1 2">
    <name type="scientific">Crotalaria pallida</name>
    <name type="common">Smooth rattlebox</name>
    <name type="synonym">Crotalaria striata</name>
    <dbReference type="NCBI Taxonomy" id="3830"/>
    <lineage>
        <taxon>Eukaryota</taxon>
        <taxon>Viridiplantae</taxon>
        <taxon>Streptophyta</taxon>
        <taxon>Embryophyta</taxon>
        <taxon>Tracheophyta</taxon>
        <taxon>Spermatophyta</taxon>
        <taxon>Magnoliopsida</taxon>
        <taxon>eudicotyledons</taxon>
        <taxon>Gunneridae</taxon>
        <taxon>Pentapetalae</taxon>
        <taxon>rosids</taxon>
        <taxon>fabids</taxon>
        <taxon>Fabales</taxon>
        <taxon>Fabaceae</taxon>
        <taxon>Papilionoideae</taxon>
        <taxon>50 kb inversion clade</taxon>
        <taxon>genistoids sensu lato</taxon>
        <taxon>core genistoids</taxon>
        <taxon>Crotalarieae</taxon>
        <taxon>Crotalaria</taxon>
    </lineage>
</organism>
<dbReference type="AlphaFoldDB" id="A0AAN9IAZ4"/>
<reference evidence="1 2" key="1">
    <citation type="submission" date="2024-01" db="EMBL/GenBank/DDBJ databases">
        <title>The genomes of 5 underutilized Papilionoideae crops provide insights into root nodulation and disease resistanc.</title>
        <authorList>
            <person name="Yuan L."/>
        </authorList>
    </citation>
    <scope>NUCLEOTIDE SEQUENCE [LARGE SCALE GENOMIC DNA]</scope>
    <source>
        <strain evidence="1">ZHUSHIDOU_FW_LH</strain>
        <tissue evidence="1">Leaf</tissue>
    </source>
</reference>
<accession>A0AAN9IAZ4</accession>
<protein>
    <submittedName>
        <fullName evidence="1">Uncharacterized protein</fullName>
    </submittedName>
</protein>
<dbReference type="EMBL" id="JAYWIO010000003">
    <property type="protein sequence ID" value="KAK7274103.1"/>
    <property type="molecule type" value="Genomic_DNA"/>
</dbReference>
<gene>
    <name evidence="1" type="ORF">RIF29_15177</name>
</gene>